<evidence type="ECO:0000313" key="2">
    <source>
        <dbReference type="Proteomes" id="UP000005018"/>
    </source>
</evidence>
<dbReference type="Proteomes" id="UP000005018">
    <property type="component" value="Chromosome 2"/>
</dbReference>
<dbReference type="eggNOG" id="ENOG502R1E6">
    <property type="taxonomic scope" value="Eukaryota"/>
</dbReference>
<dbReference type="Pfam" id="PF13762">
    <property type="entry name" value="MNE1"/>
    <property type="match status" value="1"/>
</dbReference>
<dbReference type="RefSeq" id="XP_003867577.1">
    <property type="nucleotide sequence ID" value="XM_003867529.1"/>
</dbReference>
<protein>
    <submittedName>
        <fullName evidence="1">Uncharacterized protein</fullName>
    </submittedName>
</protein>
<organism evidence="1 2">
    <name type="scientific">Candida orthopsilosis (strain 90-125)</name>
    <name type="common">Yeast</name>
    <dbReference type="NCBI Taxonomy" id="1136231"/>
    <lineage>
        <taxon>Eukaryota</taxon>
        <taxon>Fungi</taxon>
        <taxon>Dikarya</taxon>
        <taxon>Ascomycota</taxon>
        <taxon>Saccharomycotina</taxon>
        <taxon>Pichiomycetes</taxon>
        <taxon>Debaryomycetaceae</taxon>
        <taxon>Candida/Lodderomyces clade</taxon>
        <taxon>Candida</taxon>
    </lineage>
</organism>
<dbReference type="GO" id="GO:0000372">
    <property type="term" value="P:Group I intron splicing"/>
    <property type="evidence" value="ECO:0007669"/>
    <property type="project" value="InterPro"/>
</dbReference>
<dbReference type="InterPro" id="IPR025694">
    <property type="entry name" value="MNE1"/>
</dbReference>
<accession>H8X1A0</accession>
<gene>
    <name evidence="1" type="ORF">CORT_0B04330</name>
</gene>
<dbReference type="AlphaFoldDB" id="H8X1A0"/>
<sequence>MRSQDALNWCLKFQRLTQNSSVRRYSNVVQHTNPQSIQNSNSRRQNQSSKTYTNSKILQCLSEINDRESLATYIQKLPISSFTMFLKNCIDQNFNVSNNFWMRFRKRETKEREKELIDWAYIYQFRFNRSQVELLNFNAQWKNMYNEEMVSVYNSSYVCWLLNTNQVDLASQYVVKFLKESEIPLTLVFRTLLKSNDMTRLHSVFKILSDKQIDLSDELWTEILQLGLENNNYPIVKEVYTRYIMEGFSNGKISLEEAVLSLMPETNKIFDSMTNSLLMQVLQVLAIHGDTTSTIDLIESHFFHKIVAGGAALNKELCIRIIESHCYSTENNGTSFEEILDLIDVFARKDVSGDMVSADLFRATHQKFANYKPISQSESSDSEVLKPKTRSDQLSLAKTDTLYDFVVQKMEYTQHLHPTTRSIFIDCLLNYVATYLNHSGIVQTLSALHFANPASIKDLTKSSFNSILYSLSKSSSKRCAVHYLKYLKSIDIKPSPQMYSWMINCSIRGYYEPPVLYFLWNYYQDHAALQGTMKQTVKDLPDEGTVGQLKYHLLENDNIKAAVNSFHVKANEDNILNKTGFKSHNKYHEKHDSDDLAKLKAILPVY</sequence>
<dbReference type="GeneID" id="14538558"/>
<dbReference type="OrthoDB" id="4083723at2759"/>
<dbReference type="GO" id="GO:1990904">
    <property type="term" value="C:ribonucleoprotein complex"/>
    <property type="evidence" value="ECO:0007669"/>
    <property type="project" value="InterPro"/>
</dbReference>
<evidence type="ECO:0000313" key="1">
    <source>
        <dbReference type="EMBL" id="CCG22140.1"/>
    </source>
</evidence>
<dbReference type="EMBL" id="HE681720">
    <property type="protein sequence ID" value="CCG22140.1"/>
    <property type="molecule type" value="Genomic_DNA"/>
</dbReference>
<dbReference type="HOGENOM" id="CLU_450530_0_0_1"/>
<name>H8X1A0_CANO9</name>
<dbReference type="KEGG" id="cot:CORT_0B04330"/>
<proteinExistence type="predicted"/>
<keyword evidence="2" id="KW-1185">Reference proteome</keyword>
<reference evidence="1 2" key="1">
    <citation type="journal article" date="2012" name="PLoS ONE">
        <title>Sequence and analysis of the genome of the pathogenic yeast Candida orthopsilosis.</title>
        <authorList>
            <person name="Riccombeni A."/>
            <person name="Vidanes G."/>
            <person name="Proux-Wera E."/>
            <person name="Wolfe K.H."/>
            <person name="Butler G."/>
        </authorList>
    </citation>
    <scope>NUCLEOTIDE SEQUENCE [LARGE SCALE GENOMIC DNA]</scope>
    <source>
        <strain evidence="1 2">Co 90-125</strain>
    </source>
</reference>